<evidence type="ECO:0000256" key="4">
    <source>
        <dbReference type="ARBA" id="ARBA00022692"/>
    </source>
</evidence>
<dbReference type="Pfam" id="PF20152">
    <property type="entry name" value="DUF6534"/>
    <property type="match status" value="1"/>
</dbReference>
<evidence type="ECO:0000256" key="2">
    <source>
        <dbReference type="ARBA" id="ARBA00008170"/>
    </source>
</evidence>
<gene>
    <name evidence="11" type="ORF">LENED_006164</name>
</gene>
<feature type="domain" description="Sodium/calcium exchanger membrane region" evidence="9">
    <location>
        <begin position="969"/>
        <end position="1114"/>
    </location>
</feature>
<feature type="domain" description="Sodium/calcium exchanger membrane region" evidence="9">
    <location>
        <begin position="436"/>
        <end position="575"/>
    </location>
</feature>
<feature type="transmembrane region" description="Helical" evidence="8">
    <location>
        <begin position="253"/>
        <end position="274"/>
    </location>
</feature>
<feature type="transmembrane region" description="Helical" evidence="8">
    <location>
        <begin position="1099"/>
        <end position="1117"/>
    </location>
</feature>
<feature type="transmembrane region" description="Helical" evidence="8">
    <location>
        <begin position="934"/>
        <end position="954"/>
    </location>
</feature>
<feature type="domain" description="DUF6534" evidence="10">
    <location>
        <begin position="193"/>
        <end position="279"/>
    </location>
</feature>
<keyword evidence="4 8" id="KW-0812">Transmembrane</keyword>
<evidence type="ECO:0000313" key="11">
    <source>
        <dbReference type="EMBL" id="GAW04377.1"/>
    </source>
</evidence>
<feature type="transmembrane region" description="Helical" evidence="8">
    <location>
        <begin position="908"/>
        <end position="927"/>
    </location>
</feature>
<feature type="transmembrane region" description="Helical" evidence="8">
    <location>
        <begin position="839"/>
        <end position="863"/>
    </location>
</feature>
<dbReference type="GO" id="GO:0016020">
    <property type="term" value="C:membrane"/>
    <property type="evidence" value="ECO:0007669"/>
    <property type="project" value="UniProtKB-SubCell"/>
</dbReference>
<feature type="transmembrane region" description="Helical" evidence="8">
    <location>
        <begin position="424"/>
        <end position="447"/>
    </location>
</feature>
<feature type="region of interest" description="Disordered" evidence="7">
    <location>
        <begin position="612"/>
        <end position="672"/>
    </location>
</feature>
<keyword evidence="12" id="KW-1185">Reference proteome</keyword>
<comment type="similarity">
    <text evidence="2">Belongs to the Ca(2+):cation antiporter (CaCA) (TC 2.A.19) family.</text>
</comment>
<feature type="compositionally biased region" description="Basic and acidic residues" evidence="7">
    <location>
        <begin position="612"/>
        <end position="623"/>
    </location>
</feature>
<dbReference type="Gene3D" id="1.20.1420.30">
    <property type="entry name" value="NCX, central ion-binding region"/>
    <property type="match status" value="2"/>
</dbReference>
<dbReference type="Proteomes" id="UP000188533">
    <property type="component" value="Unassembled WGS sequence"/>
</dbReference>
<dbReference type="InterPro" id="IPR004837">
    <property type="entry name" value="NaCa_Exmemb"/>
</dbReference>
<feature type="transmembrane region" description="Helical" evidence="8">
    <location>
        <begin position="1023"/>
        <end position="1049"/>
    </location>
</feature>
<feature type="region of interest" description="Disordered" evidence="7">
    <location>
        <begin position="711"/>
        <end position="800"/>
    </location>
</feature>
<dbReference type="PANTHER" id="PTHR12266">
    <property type="entry name" value="NA+/CA2+ K+ INDEPENDENT EXCHANGER"/>
    <property type="match status" value="1"/>
</dbReference>
<reference evidence="11 12" key="2">
    <citation type="submission" date="2017-02" db="EMBL/GenBank/DDBJ databases">
        <title>A genome survey and senescence transcriptome analysis in Lentinula edodes.</title>
        <authorList>
            <person name="Sakamoto Y."/>
            <person name="Nakade K."/>
            <person name="Sato S."/>
            <person name="Yoshida Y."/>
            <person name="Miyazaki K."/>
            <person name="Natsume S."/>
            <person name="Konno N."/>
        </authorList>
    </citation>
    <scope>NUCLEOTIDE SEQUENCE [LARGE SCALE GENOMIC DNA]</scope>
    <source>
        <strain evidence="11 12">NBRC 111202</strain>
    </source>
</reference>
<dbReference type="AlphaFoldDB" id="A0A1Q3EAW8"/>
<dbReference type="GO" id="GO:0006874">
    <property type="term" value="P:intracellular calcium ion homeostasis"/>
    <property type="evidence" value="ECO:0007669"/>
    <property type="project" value="TreeGrafter"/>
</dbReference>
<keyword evidence="3" id="KW-0813">Transport</keyword>
<protein>
    <submittedName>
        <fullName evidence="11">Sodium calcium exchanger protein</fullName>
    </submittedName>
</protein>
<proteinExistence type="inferred from homology"/>
<dbReference type="GO" id="GO:0008324">
    <property type="term" value="F:monoatomic cation transmembrane transporter activity"/>
    <property type="evidence" value="ECO:0007669"/>
    <property type="project" value="TreeGrafter"/>
</dbReference>
<feature type="transmembrane region" description="Helical" evidence="8">
    <location>
        <begin position="992"/>
        <end position="1011"/>
    </location>
</feature>
<feature type="transmembrane region" description="Helical" evidence="8">
    <location>
        <begin position="15"/>
        <end position="38"/>
    </location>
</feature>
<feature type="compositionally biased region" description="Low complexity" evidence="7">
    <location>
        <begin position="774"/>
        <end position="793"/>
    </location>
</feature>
<evidence type="ECO:0000256" key="8">
    <source>
        <dbReference type="SAM" id="Phobius"/>
    </source>
</evidence>
<feature type="transmembrane region" description="Helical" evidence="8">
    <location>
        <begin position="110"/>
        <end position="130"/>
    </location>
</feature>
<feature type="transmembrane region" description="Helical" evidence="8">
    <location>
        <begin position="50"/>
        <end position="69"/>
    </location>
</feature>
<keyword evidence="5 8" id="KW-1133">Transmembrane helix</keyword>
<dbReference type="EMBL" id="BDGU01000189">
    <property type="protein sequence ID" value="GAW04377.1"/>
    <property type="molecule type" value="Genomic_DNA"/>
</dbReference>
<evidence type="ECO:0000313" key="12">
    <source>
        <dbReference type="Proteomes" id="UP000188533"/>
    </source>
</evidence>
<feature type="compositionally biased region" description="Basic and acidic residues" evidence="7">
    <location>
        <begin position="727"/>
        <end position="747"/>
    </location>
</feature>
<evidence type="ECO:0000256" key="6">
    <source>
        <dbReference type="ARBA" id="ARBA00023136"/>
    </source>
</evidence>
<feature type="transmembrane region" description="Helical" evidence="8">
    <location>
        <begin position="228"/>
        <end position="247"/>
    </location>
</feature>
<keyword evidence="6 8" id="KW-0472">Membrane</keyword>
<dbReference type="STRING" id="5353.A0A1Q3EAW8"/>
<feature type="transmembrane region" description="Helical" evidence="8">
    <location>
        <begin position="180"/>
        <end position="207"/>
    </location>
</feature>
<evidence type="ECO:0000256" key="3">
    <source>
        <dbReference type="ARBA" id="ARBA00022448"/>
    </source>
</evidence>
<feature type="transmembrane region" description="Helical" evidence="8">
    <location>
        <begin position="1070"/>
        <end position="1093"/>
    </location>
</feature>
<feature type="transmembrane region" description="Helical" evidence="8">
    <location>
        <begin position="960"/>
        <end position="980"/>
    </location>
</feature>
<evidence type="ECO:0000256" key="5">
    <source>
        <dbReference type="ARBA" id="ARBA00022989"/>
    </source>
</evidence>
<evidence type="ECO:0000259" key="9">
    <source>
        <dbReference type="Pfam" id="PF01699"/>
    </source>
</evidence>
<feature type="transmembrane region" description="Helical" evidence="8">
    <location>
        <begin position="562"/>
        <end position="580"/>
    </location>
</feature>
<accession>A0A1Q3EAW8</accession>
<evidence type="ECO:0000256" key="1">
    <source>
        <dbReference type="ARBA" id="ARBA00004141"/>
    </source>
</evidence>
<feature type="compositionally biased region" description="Polar residues" evidence="7">
    <location>
        <begin position="655"/>
        <end position="666"/>
    </location>
</feature>
<evidence type="ECO:0000259" key="10">
    <source>
        <dbReference type="Pfam" id="PF20152"/>
    </source>
</evidence>
<comment type="subcellular location">
    <subcellularLocation>
        <location evidence="1">Membrane</location>
        <topology evidence="1">Multi-pass membrane protein</topology>
    </subcellularLocation>
</comment>
<reference evidence="11 12" key="1">
    <citation type="submission" date="2016-08" db="EMBL/GenBank/DDBJ databases">
        <authorList>
            <consortium name="Lentinula edodes genome sequencing consortium"/>
            <person name="Sakamoto Y."/>
            <person name="Nakade K."/>
            <person name="Sato S."/>
            <person name="Yoshida Y."/>
            <person name="Miyazaki K."/>
            <person name="Natsume S."/>
            <person name="Konno N."/>
        </authorList>
    </citation>
    <scope>NUCLEOTIDE SEQUENCE [LARGE SCALE GENOMIC DNA]</scope>
    <source>
        <strain evidence="11 12">NBRC 111202</strain>
    </source>
</reference>
<organism evidence="11 12">
    <name type="scientific">Lentinula edodes</name>
    <name type="common">Shiitake mushroom</name>
    <name type="synonym">Lentinus edodes</name>
    <dbReference type="NCBI Taxonomy" id="5353"/>
    <lineage>
        <taxon>Eukaryota</taxon>
        <taxon>Fungi</taxon>
        <taxon>Dikarya</taxon>
        <taxon>Basidiomycota</taxon>
        <taxon>Agaricomycotina</taxon>
        <taxon>Agaricomycetes</taxon>
        <taxon>Agaricomycetidae</taxon>
        <taxon>Agaricales</taxon>
        <taxon>Marasmiineae</taxon>
        <taxon>Omphalotaceae</taxon>
        <taxon>Lentinula</taxon>
    </lineage>
</organism>
<evidence type="ECO:0000256" key="7">
    <source>
        <dbReference type="SAM" id="MobiDB-lite"/>
    </source>
</evidence>
<dbReference type="InterPro" id="IPR051359">
    <property type="entry name" value="CaCA_antiporter"/>
</dbReference>
<name>A0A1Q3EAW8_LENED</name>
<dbReference type="PANTHER" id="PTHR12266:SF0">
    <property type="entry name" value="MITOCHONDRIAL SODIUM_CALCIUM EXCHANGER PROTEIN"/>
    <property type="match status" value="1"/>
</dbReference>
<feature type="transmembrane region" description="Helical" evidence="8">
    <location>
        <begin position="499"/>
        <end position="520"/>
    </location>
</feature>
<comment type="caution">
    <text evidence="11">The sequence shown here is derived from an EMBL/GenBank/DDBJ whole genome shotgun (WGS) entry which is preliminary data.</text>
</comment>
<dbReference type="Pfam" id="PF01699">
    <property type="entry name" value="Na_Ca_ex"/>
    <property type="match status" value="2"/>
</dbReference>
<feature type="transmembrane region" description="Helical" evidence="8">
    <location>
        <begin position="532"/>
        <end position="550"/>
    </location>
</feature>
<dbReference type="InterPro" id="IPR045339">
    <property type="entry name" value="DUF6534"/>
</dbReference>
<sequence>MAASPNATVSETFGAMYIGAMISMSLYGITTLQTYFFFLNYVQDHISIKALVAVVWFVNQSGYWVLPYMPFQQDMHRVLDTVHSGLMCHAMYQYLIMGYIYPEIFDSGTWSLFASVALNVIGAFISQCFFTKRIHDLSQHQFKSSLSISTACIVLGHFSEKVHTVIQFSIRKSFSRLEEVTYNCVIPFGVFAILSDIVIASALILLLRRSRTEFGDTNSLIKKLIVYAINRCVLTSVVAILEVILFLSFPNSMYSFAFDFVIGKLYANSLLASLNSRRSLQRHNYEDRRTSTQFSTVLHVMSSAMETDHRVAQEESLRSMGSKDFAPPSSFDKDMGIAVSSSSGNGYKSLHERRRSMPMMSNSGSGSSLVKRYLEEFSGLSEERQCRPLAFSTDQQCAHVSEFCAGSRTFLSFQYLRYYFCTEVALRPSVFVGLIIWLIFLFSTLGISASDFFTPNLATIAQLLGLDENVAGVTFLAFGNGSPDVFSTFSAMRADSGSLAIGELIGAASFIVSCVVGSICIIKPFHVNPRPFLRDVGFFAVAVGLLLVILRDGLIHPWEAAMMIVLYVTYVATVIIGTWWDKRLQQRREHEAIVRAEYRDDELSVPTIFDVPYRDDSSPEHDTLPVPANPNRMRAQSSPGPPRIQTDVPRRSHSRTPSPTPGSNSPMPHFSQMPSFSLVGALEFRQVVASLRNEASSSSLNIFDSPVTPYAGGHYHSRPRSRPRTPATHDHDRDPWDAALALDERSPHVRVIPAPSDSHPGSPDLNGSSYFDDPPTSMSSSIPTISHTPASPTGTESDAEYPHLPLSKWQRSKYTFGACYHTLFPTLHRFRSQSVLGQIASIFAAPAVMLLTLTLPVVVTPYISTHHAREKLDSSHNLIDFEEEGIERVLIAEEEVEDEMHGVGFNKWLTSVQVFLGPLFCIAVLFSGHAEQGWLFLAIAIAGVGLATSVIVFVDRGDNMAFTMARCFMGFFVAIVWIMAIADEVVQVLQTFGFIFGLSDAIIGLTIFAVGNSLADLVANMSIAVFAPIMGFSACFGGPMLNILLGVGISGSYIISQTSEPYKLHFGSTLLVSTVGLLILLAITIIVVPFNGYFLTRTWGIFLIACYVTLMTINVVVELRH</sequence>
<dbReference type="InterPro" id="IPR044880">
    <property type="entry name" value="NCX_ion-bd_dom_sf"/>
</dbReference>